<reference evidence="6" key="1">
    <citation type="submission" date="2023-05" db="EMBL/GenBank/DDBJ databases">
        <authorList>
            <person name="Zhang X."/>
        </authorList>
    </citation>
    <scope>NUCLEOTIDE SEQUENCE</scope>
    <source>
        <strain evidence="6">YF14B1</strain>
    </source>
</reference>
<accession>A0AAE3QQW5</accession>
<evidence type="ECO:0000256" key="1">
    <source>
        <dbReference type="ARBA" id="ARBA00007749"/>
    </source>
</evidence>
<evidence type="ECO:0000313" key="6">
    <source>
        <dbReference type="EMBL" id="MDJ1481850.1"/>
    </source>
</evidence>
<evidence type="ECO:0000256" key="3">
    <source>
        <dbReference type="ARBA" id="ARBA00022801"/>
    </source>
</evidence>
<gene>
    <name evidence="6" type="ORF">QNI16_15220</name>
</gene>
<dbReference type="InterPro" id="IPR036866">
    <property type="entry name" value="RibonucZ/Hydroxyglut_hydro"/>
</dbReference>
<name>A0AAE3QQW5_9BACT</name>
<comment type="similarity">
    <text evidence="1">Belongs to the metallo-beta-lactamase superfamily.</text>
</comment>
<dbReference type="RefSeq" id="WP_313980194.1">
    <property type="nucleotide sequence ID" value="NZ_JASJOS010000006.1"/>
</dbReference>
<dbReference type="InterPro" id="IPR051013">
    <property type="entry name" value="MBL_superfamily_lactonases"/>
</dbReference>
<dbReference type="EMBL" id="JASJOS010000006">
    <property type="protein sequence ID" value="MDJ1481850.1"/>
    <property type="molecule type" value="Genomic_DNA"/>
</dbReference>
<dbReference type="GO" id="GO:0016787">
    <property type="term" value="F:hydrolase activity"/>
    <property type="evidence" value="ECO:0007669"/>
    <property type="project" value="UniProtKB-KW"/>
</dbReference>
<feature type="domain" description="Metallo-beta-lactamase" evidence="5">
    <location>
        <begin position="91"/>
        <end position="300"/>
    </location>
</feature>
<dbReference type="SUPFAM" id="SSF56281">
    <property type="entry name" value="Metallo-hydrolase/oxidoreductase"/>
    <property type="match status" value="1"/>
</dbReference>
<protein>
    <submittedName>
        <fullName evidence="6">MBL fold metallo-hydrolase</fullName>
    </submittedName>
</protein>
<dbReference type="GO" id="GO:0046872">
    <property type="term" value="F:metal ion binding"/>
    <property type="evidence" value="ECO:0007669"/>
    <property type="project" value="UniProtKB-KW"/>
</dbReference>
<evidence type="ECO:0000313" key="7">
    <source>
        <dbReference type="Proteomes" id="UP001241110"/>
    </source>
</evidence>
<dbReference type="SMART" id="SM00849">
    <property type="entry name" value="Lactamase_B"/>
    <property type="match status" value="1"/>
</dbReference>
<keyword evidence="4" id="KW-0862">Zinc</keyword>
<dbReference type="Proteomes" id="UP001241110">
    <property type="component" value="Unassembled WGS sequence"/>
</dbReference>
<dbReference type="Gene3D" id="3.60.15.10">
    <property type="entry name" value="Ribonuclease Z/Hydroxyacylglutathione hydrolase-like"/>
    <property type="match status" value="1"/>
</dbReference>
<dbReference type="Pfam" id="PF00753">
    <property type="entry name" value="Lactamase_B"/>
    <property type="match status" value="1"/>
</dbReference>
<dbReference type="InterPro" id="IPR001279">
    <property type="entry name" value="Metallo-B-lactamas"/>
</dbReference>
<evidence type="ECO:0000256" key="4">
    <source>
        <dbReference type="ARBA" id="ARBA00022833"/>
    </source>
</evidence>
<dbReference type="PANTHER" id="PTHR42978">
    <property type="entry name" value="QUORUM-QUENCHING LACTONASE YTNP-RELATED-RELATED"/>
    <property type="match status" value="1"/>
</dbReference>
<sequence>MNRRTILKKGLLLGLSATLPVSSVFSGIRRATLPVNNGIHTFTLGKLELFVVTDGHILFKKVQPSFAPDVPANQVKQLLDENFLPDSVDLGVNILIIKSGDKIILLDTGCGTILGDSSGWLLRNLPKTGIQPTQITDIVITHGHPDHIGGLLDKNGELVFSSANIHLSRLEYEFWQSPSPDFSKSKMKDEALKTMVVKTTKQTLDKIKPHLHLFEDGSRILDCLTLKIAPGHTPGHTITTIFSEGQELVHVADLVHSPVLVFAHPEWGFDGDTDFSLAATTRKNILEALAKSRQQVFSYHLPWPGLGHVRKKGKGFEWVQTGFALPD</sequence>
<evidence type="ECO:0000256" key="2">
    <source>
        <dbReference type="ARBA" id="ARBA00022723"/>
    </source>
</evidence>
<keyword evidence="3" id="KW-0378">Hydrolase</keyword>
<comment type="caution">
    <text evidence="6">The sequence shown here is derived from an EMBL/GenBank/DDBJ whole genome shotgun (WGS) entry which is preliminary data.</text>
</comment>
<keyword evidence="2" id="KW-0479">Metal-binding</keyword>
<dbReference type="PANTHER" id="PTHR42978:SF6">
    <property type="entry name" value="QUORUM-QUENCHING LACTONASE YTNP-RELATED"/>
    <property type="match status" value="1"/>
</dbReference>
<dbReference type="CDD" id="cd07720">
    <property type="entry name" value="OPHC2-like_MBL-fold"/>
    <property type="match status" value="1"/>
</dbReference>
<evidence type="ECO:0000259" key="5">
    <source>
        <dbReference type="SMART" id="SM00849"/>
    </source>
</evidence>
<dbReference type="AlphaFoldDB" id="A0AAE3QQW5"/>
<organism evidence="6 7">
    <name type="scientific">Xanthocytophaga flava</name>
    <dbReference type="NCBI Taxonomy" id="3048013"/>
    <lineage>
        <taxon>Bacteria</taxon>
        <taxon>Pseudomonadati</taxon>
        <taxon>Bacteroidota</taxon>
        <taxon>Cytophagia</taxon>
        <taxon>Cytophagales</taxon>
        <taxon>Rhodocytophagaceae</taxon>
        <taxon>Xanthocytophaga</taxon>
    </lineage>
</organism>
<proteinExistence type="inferred from homology"/>